<feature type="region of interest" description="Disordered" evidence="1">
    <location>
        <begin position="388"/>
        <end position="420"/>
    </location>
</feature>
<feature type="compositionally biased region" description="Gly residues" evidence="1">
    <location>
        <begin position="628"/>
        <end position="647"/>
    </location>
</feature>
<dbReference type="STRING" id="442562.Rumeso_04049"/>
<proteinExistence type="predicted"/>
<dbReference type="EMBL" id="AOSK01000116">
    <property type="protein sequence ID" value="EYD74364.1"/>
    <property type="molecule type" value="Genomic_DNA"/>
</dbReference>
<evidence type="ECO:0000313" key="2">
    <source>
        <dbReference type="EMBL" id="EYD74364.1"/>
    </source>
</evidence>
<feature type="compositionally biased region" description="Gly residues" evidence="1">
    <location>
        <begin position="678"/>
        <end position="692"/>
    </location>
</feature>
<accession>A0A017HKP9</accession>
<feature type="region of interest" description="Disordered" evidence="1">
    <location>
        <begin position="446"/>
        <end position="469"/>
    </location>
</feature>
<dbReference type="HOGENOM" id="CLU_315185_0_0_5"/>
<dbReference type="AlphaFoldDB" id="A0A017HKP9"/>
<dbReference type="PATRIC" id="fig|442562.3.peg.3994"/>
<organism evidence="2 3">
    <name type="scientific">Rubellimicrobium mesophilum DSM 19309</name>
    <dbReference type="NCBI Taxonomy" id="442562"/>
    <lineage>
        <taxon>Bacteria</taxon>
        <taxon>Pseudomonadati</taxon>
        <taxon>Pseudomonadota</taxon>
        <taxon>Alphaproteobacteria</taxon>
        <taxon>Rhodobacterales</taxon>
        <taxon>Roseobacteraceae</taxon>
        <taxon>Rubellimicrobium</taxon>
    </lineage>
</organism>
<reference evidence="2 3" key="1">
    <citation type="submission" date="2013-02" db="EMBL/GenBank/DDBJ databases">
        <authorList>
            <person name="Fiebig A."/>
            <person name="Goeker M."/>
            <person name="Klenk H.-P.P."/>
        </authorList>
    </citation>
    <scope>NUCLEOTIDE SEQUENCE [LARGE SCALE GENOMIC DNA]</scope>
    <source>
        <strain evidence="2 3">DSM 19309</strain>
    </source>
</reference>
<name>A0A017HKP9_9RHOB</name>
<comment type="caution">
    <text evidence="2">The sequence shown here is derived from an EMBL/GenBank/DDBJ whole genome shotgun (WGS) entry which is preliminary data.</text>
</comment>
<feature type="compositionally biased region" description="Low complexity" evidence="1">
    <location>
        <begin position="616"/>
        <end position="627"/>
    </location>
</feature>
<gene>
    <name evidence="2" type="ORF">Rumeso_04049</name>
</gene>
<feature type="region of interest" description="Disordered" evidence="1">
    <location>
        <begin position="919"/>
        <end position="986"/>
    </location>
</feature>
<keyword evidence="3" id="KW-1185">Reference proteome</keyword>
<protein>
    <submittedName>
        <fullName evidence="2">Uncharacterized protein</fullName>
    </submittedName>
</protein>
<dbReference type="Proteomes" id="UP000019666">
    <property type="component" value="Unassembled WGS sequence"/>
</dbReference>
<feature type="compositionally biased region" description="Low complexity" evidence="1">
    <location>
        <begin position="582"/>
        <end position="603"/>
    </location>
</feature>
<feature type="compositionally biased region" description="Polar residues" evidence="1">
    <location>
        <begin position="937"/>
        <end position="956"/>
    </location>
</feature>
<evidence type="ECO:0000313" key="3">
    <source>
        <dbReference type="Proteomes" id="UP000019666"/>
    </source>
</evidence>
<feature type="region of interest" description="Disordered" evidence="1">
    <location>
        <begin position="572"/>
        <end position="724"/>
    </location>
</feature>
<feature type="compositionally biased region" description="Polar residues" evidence="1">
    <location>
        <begin position="406"/>
        <end position="418"/>
    </location>
</feature>
<evidence type="ECO:0000256" key="1">
    <source>
        <dbReference type="SAM" id="MobiDB-lite"/>
    </source>
</evidence>
<sequence>MIVWSPHTEEPGALARVLPDRDRFRALTDYMAAPVVRKEVSGRVVELVRDPAPEVLLGDQALLRMTLRQQTSERKYTALTLSFAPEDLEVSAFNSGEPRARQIVDLTLTLVLETAFAGIPPEPRPHVFATTHTHAGRVEVNLALPRGVRRPDGSCRAHNPHPPRRGSLLLWDAVTDVINHAFGLADPGDPARARLLVRPDYVLKREAEEVRAFEAGLIDALPAPDPRLAIAATIAQRVDEGTIRNRAEVLAALVELIRPEGCVLHRIGRESVTVGVPGAPARERLELRGPHFASSFTGPEALVCPYNLPALRAERARVLASAPERLCAAWAERARATRAHLGQGAWPEVEPPNVLLARIAAAGRSHRAGESIALGAMPPRLIPSRHHELAPAAGSGSPVSLRAVPGSSSPTTHLTNGVPSYADLEDDLSKHRVGAYASALDAAAARPHASGTSAPRPVGPGGAGGARAGSAARAAYHVARDATGEHQRHRLDLDRLVGRLARPGGAQRLLSRLFVRSQELARALAPRLARADVARLIPPALTTSLAICTRSLERLHDHLDAFARAGLPGSRDAALGSAGRDGPAAAAPVGEWAPEPPAGAAGRAVGGRGPADRGDAAAPRGPGAEPRAGGGGDGAGLGAGGHAGADRGGASAHRSPAGGAGAADRGAVAADGDHDGLARGGADVGGGVGGPEVAGRAAGLSRPPGTASRDDFVPSSRARPPAGSLAERLRLLRDAAQGVMPGSRVAVRPVRRPDGVSGPGSTLTLKLPGMPLMLWSEGVLRFAAGGVSGPAAERLLEQIAARLGSTAFHAGDVRRSQTLVVVADAPSRDRFIAWAASPPAASLSQVGWLVLHEAVHDSARAVAAVRKAVEVSAPVRVIVVLPETAGTEDKAKVPAWEHGLSELNLHLPVTILRPTADGYEEVRPDPLGQEPSDEALTVTSGNSPTVGPTTEPNSPDGSEAVDANSTNDGALDPGDDFEAGPSPWRS</sequence>